<evidence type="ECO:0000313" key="13">
    <source>
        <dbReference type="EMBL" id="MST76389.1"/>
    </source>
</evidence>
<proteinExistence type="inferred from homology"/>
<dbReference type="Pfam" id="PF03600">
    <property type="entry name" value="CitMHS"/>
    <property type="match status" value="1"/>
</dbReference>
<feature type="transmembrane region" description="Helical" evidence="11">
    <location>
        <begin position="252"/>
        <end position="272"/>
    </location>
</feature>
<dbReference type="GO" id="GO:0016020">
    <property type="term" value="C:membrane"/>
    <property type="evidence" value="ECO:0007669"/>
    <property type="project" value="UniProtKB-SubCell"/>
</dbReference>
<evidence type="ECO:0000313" key="15">
    <source>
        <dbReference type="Proteomes" id="UP000283872"/>
    </source>
</evidence>
<dbReference type="PANTHER" id="PTHR43269:SF2">
    <property type="entry name" value="SODIUM_PROTON ANTIPORTER 1-RELATED"/>
    <property type="match status" value="1"/>
</dbReference>
<evidence type="ECO:0000256" key="9">
    <source>
        <dbReference type="ARBA" id="ARBA00023201"/>
    </source>
</evidence>
<keyword evidence="7" id="KW-0406">Ion transport</keyword>
<keyword evidence="9" id="KW-0739">Sodium transport</keyword>
<dbReference type="Proteomes" id="UP000283872">
    <property type="component" value="Unassembled WGS sequence"/>
</dbReference>
<feature type="transmembrane region" description="Helical" evidence="11">
    <location>
        <begin position="27"/>
        <end position="49"/>
    </location>
</feature>
<dbReference type="EMBL" id="QRVA01000002">
    <property type="protein sequence ID" value="RGS19393.1"/>
    <property type="molecule type" value="Genomic_DNA"/>
</dbReference>
<comment type="caution">
    <text evidence="13">The sequence shown here is derived from an EMBL/GenBank/DDBJ whole genome shotgun (WGS) entry which is preliminary data.</text>
</comment>
<reference evidence="13 16" key="2">
    <citation type="submission" date="2019-08" db="EMBL/GenBank/DDBJ databases">
        <title>In-depth cultivation of the pig gut microbiome towards novel bacterial diversity and tailored functional studies.</title>
        <authorList>
            <person name="Wylensek D."/>
            <person name="Hitch T.C.A."/>
            <person name="Clavel T."/>
        </authorList>
    </citation>
    <scope>NUCLEOTIDE SEQUENCE [LARGE SCALE GENOMIC DNA]</scope>
    <source>
        <strain evidence="13 16">LKV-178-WT-2C</strain>
    </source>
</reference>
<dbReference type="InterPro" id="IPR004680">
    <property type="entry name" value="Cit_transptr-like_dom"/>
</dbReference>
<dbReference type="Proteomes" id="UP000450161">
    <property type="component" value="Unassembled WGS sequence"/>
</dbReference>
<dbReference type="AlphaFoldDB" id="A0A3E5EAH6"/>
<keyword evidence="3" id="KW-0050">Antiport</keyword>
<evidence type="ECO:0000256" key="4">
    <source>
        <dbReference type="ARBA" id="ARBA00022692"/>
    </source>
</evidence>
<feature type="transmembrane region" description="Helical" evidence="11">
    <location>
        <begin position="92"/>
        <end position="110"/>
    </location>
</feature>
<dbReference type="GO" id="GO:0006814">
    <property type="term" value="P:sodium ion transport"/>
    <property type="evidence" value="ECO:0007669"/>
    <property type="project" value="UniProtKB-KW"/>
</dbReference>
<feature type="domain" description="Citrate transporter-like" evidence="12">
    <location>
        <begin position="13"/>
        <end position="384"/>
    </location>
</feature>
<comment type="subcellular location">
    <subcellularLocation>
        <location evidence="1">Membrane</location>
        <topology evidence="1">Multi-pass membrane protein</topology>
    </subcellularLocation>
</comment>
<feature type="transmembrane region" description="Helical" evidence="11">
    <location>
        <begin position="130"/>
        <end position="148"/>
    </location>
</feature>
<keyword evidence="4 11" id="KW-0812">Transmembrane</keyword>
<organism evidence="13 16">
    <name type="scientific">Segatella copri</name>
    <dbReference type="NCBI Taxonomy" id="165179"/>
    <lineage>
        <taxon>Bacteria</taxon>
        <taxon>Pseudomonadati</taxon>
        <taxon>Bacteroidota</taxon>
        <taxon>Bacteroidia</taxon>
        <taxon>Bacteroidales</taxon>
        <taxon>Prevotellaceae</taxon>
        <taxon>Segatella</taxon>
    </lineage>
</organism>
<name>A0A3E5EAH6_9BACT</name>
<protein>
    <submittedName>
        <fullName evidence="13">Sodium:proton antiporter</fullName>
    </submittedName>
</protein>
<evidence type="ECO:0000256" key="2">
    <source>
        <dbReference type="ARBA" id="ARBA00022448"/>
    </source>
</evidence>
<feature type="transmembrane region" description="Helical" evidence="11">
    <location>
        <begin position="411"/>
        <end position="437"/>
    </location>
</feature>
<evidence type="ECO:0000256" key="11">
    <source>
        <dbReference type="SAM" id="Phobius"/>
    </source>
</evidence>
<feature type="transmembrane region" description="Helical" evidence="11">
    <location>
        <begin position="278"/>
        <end position="295"/>
    </location>
</feature>
<evidence type="ECO:0000313" key="14">
    <source>
        <dbReference type="EMBL" id="RGS19393.1"/>
    </source>
</evidence>
<evidence type="ECO:0000256" key="10">
    <source>
        <dbReference type="ARBA" id="ARBA00025753"/>
    </source>
</evidence>
<keyword evidence="2" id="KW-0813">Transport</keyword>
<feature type="transmembrane region" description="Helical" evidence="11">
    <location>
        <begin position="208"/>
        <end position="226"/>
    </location>
</feature>
<feature type="transmembrane region" description="Helical" evidence="11">
    <location>
        <begin position="316"/>
        <end position="338"/>
    </location>
</feature>
<reference evidence="14 15" key="1">
    <citation type="submission" date="2018-08" db="EMBL/GenBank/DDBJ databases">
        <title>A genome reference for cultivated species of the human gut microbiota.</title>
        <authorList>
            <person name="Zou Y."/>
            <person name="Xue W."/>
            <person name="Luo G."/>
        </authorList>
    </citation>
    <scope>NUCLEOTIDE SEQUENCE [LARGE SCALE GENOMIC DNA]</scope>
    <source>
        <strain evidence="14 15">AF24-12</strain>
    </source>
</reference>
<feature type="transmembrane region" description="Helical" evidence="11">
    <location>
        <begin position="457"/>
        <end position="481"/>
    </location>
</feature>
<evidence type="ECO:0000313" key="16">
    <source>
        <dbReference type="Proteomes" id="UP000450161"/>
    </source>
</evidence>
<accession>A0A3E5EAH6</accession>
<keyword evidence="5 11" id="KW-1133">Transmembrane helix</keyword>
<dbReference type="InterPro" id="IPR045016">
    <property type="entry name" value="NhaD-like"/>
</dbReference>
<dbReference type="PANTHER" id="PTHR43269">
    <property type="entry name" value="SODIUM/PROTON ANTIPORTER 1-RELATED"/>
    <property type="match status" value="1"/>
</dbReference>
<dbReference type="EMBL" id="VUNF01000001">
    <property type="protein sequence ID" value="MST76389.1"/>
    <property type="molecule type" value="Genomic_DNA"/>
</dbReference>
<evidence type="ECO:0000256" key="7">
    <source>
        <dbReference type="ARBA" id="ARBA00023065"/>
    </source>
</evidence>
<evidence type="ECO:0000256" key="6">
    <source>
        <dbReference type="ARBA" id="ARBA00023053"/>
    </source>
</evidence>
<sequence length="482" mass="53692">MTLVILAILILAYILIATENITKVNRAAVAIFAGTVGWVLYICFGMDFVTSEHSSDYSRYLNLGMWNEIESTSTTVKYFIARNIFLPYVGRAAEIVLFLLATMTIVEILNNNGCFDFIRQLLRTRSAKKMLWILAAVTFVISANLDNLTTTVMMLTMMHGVIPNRRQRMVYGGAILLSANCGGALTVIGNPEGLVMWNMGAVTATHYFLSLLLPCLAAWLIPLLMMQRMLPERVETEWIAMPYRGDDTRLNVWQRLLMLFVGIGGLWFIPTFHNITKLSPFLGALCVLGVLWIVNEIFNRKLMNMDAMADRRTPRVFQYGVVQMILFVMGIMLAIGVVKETGAFDDFATLLNSVGMDDKRPGVLLHGVLAGIISTVLDNFATAMNFFSLHDLANVNDPSFSMLTDYHTNGIYWQMIAYCVMAGGNVLGIGTISGLALMKMERMHMGWYFRNIGWKALMGGVIGLAILWLSHILVAGAANLII</sequence>
<evidence type="ECO:0000256" key="5">
    <source>
        <dbReference type="ARBA" id="ARBA00022989"/>
    </source>
</evidence>
<evidence type="ECO:0000256" key="3">
    <source>
        <dbReference type="ARBA" id="ARBA00022449"/>
    </source>
</evidence>
<evidence type="ECO:0000256" key="1">
    <source>
        <dbReference type="ARBA" id="ARBA00004141"/>
    </source>
</evidence>
<comment type="similarity">
    <text evidence="10">Belongs to the NhaD Na(+)/H(+) (TC 2.A.62) antiporter family.</text>
</comment>
<keyword evidence="8 11" id="KW-0472">Membrane</keyword>
<dbReference type="GO" id="GO:0015297">
    <property type="term" value="F:antiporter activity"/>
    <property type="evidence" value="ECO:0007669"/>
    <property type="project" value="UniProtKB-KW"/>
</dbReference>
<dbReference type="GeneID" id="69849663"/>
<evidence type="ECO:0000256" key="8">
    <source>
        <dbReference type="ARBA" id="ARBA00023136"/>
    </source>
</evidence>
<gene>
    <name evidence="14" type="ORF">DWY11_01170</name>
    <name evidence="13" type="ORF">FYJ72_01470</name>
</gene>
<keyword evidence="6" id="KW-0915">Sodium</keyword>
<evidence type="ECO:0000259" key="12">
    <source>
        <dbReference type="Pfam" id="PF03600"/>
    </source>
</evidence>
<dbReference type="RefSeq" id="WP_006846857.1">
    <property type="nucleotide sequence ID" value="NZ_JAPDUT010000001.1"/>
</dbReference>